<proteinExistence type="inferred from homology"/>
<dbReference type="GO" id="GO:0005730">
    <property type="term" value="C:nucleolus"/>
    <property type="evidence" value="ECO:0007669"/>
    <property type="project" value="TreeGrafter"/>
</dbReference>
<dbReference type="PANTHER" id="PTHR15565">
    <property type="entry name" value="AATF PROTEIN APOPTOSIS ANTAGONIZING TRANSCRIPTION FACTOR"/>
    <property type="match status" value="1"/>
</dbReference>
<dbReference type="AlphaFoldDB" id="A0A1N6LWS5"/>
<evidence type="ECO:0000313" key="5">
    <source>
        <dbReference type="Proteomes" id="UP000002899"/>
    </source>
</evidence>
<organism evidence="4 5">
    <name type="scientific">Babesia microti (strain RI)</name>
    <dbReference type="NCBI Taxonomy" id="1133968"/>
    <lineage>
        <taxon>Eukaryota</taxon>
        <taxon>Sar</taxon>
        <taxon>Alveolata</taxon>
        <taxon>Apicomplexa</taxon>
        <taxon>Aconoidasida</taxon>
        <taxon>Piroplasmida</taxon>
        <taxon>Babesiidae</taxon>
        <taxon>Babesia</taxon>
    </lineage>
</organism>
<reference evidence="4 5" key="3">
    <citation type="journal article" date="2016" name="Sci. Rep.">
        <title>Genome-wide diversity and gene expression profiling of Babesia microti isolates identify polymorphic genes that mediate host-pathogen interactions.</title>
        <authorList>
            <person name="Silva J.C."/>
            <person name="Cornillot E."/>
            <person name="McCracken C."/>
            <person name="Usmani-Brown S."/>
            <person name="Dwivedi A."/>
            <person name="Ifeonu O.O."/>
            <person name="Crabtree J."/>
            <person name="Gotia H.T."/>
            <person name="Virji A.Z."/>
            <person name="Reynes C."/>
            <person name="Colinge J."/>
            <person name="Kumar V."/>
            <person name="Lawres L."/>
            <person name="Pazzi J.E."/>
            <person name="Pablo J.V."/>
            <person name="Hung C."/>
            <person name="Brancato J."/>
            <person name="Kumari P."/>
            <person name="Orvis J."/>
            <person name="Tretina K."/>
            <person name="Chibucos M."/>
            <person name="Ott S."/>
            <person name="Sadzewicz L."/>
            <person name="Sengamalay N."/>
            <person name="Shetty A.C."/>
            <person name="Su Q."/>
            <person name="Tallon L."/>
            <person name="Fraser C.M."/>
            <person name="Frutos R."/>
            <person name="Molina D.M."/>
            <person name="Krause P.J."/>
            <person name="Ben Mamoun C."/>
        </authorList>
    </citation>
    <scope>NUCLEOTIDE SEQUENCE [LARGE SCALE GENOMIC DNA]</scope>
    <source>
        <strain evidence="4 5">RI</strain>
    </source>
</reference>
<dbReference type="GeneID" id="24423446"/>
<dbReference type="EMBL" id="FO082871">
    <property type="protein sequence ID" value="SIO73328.1"/>
    <property type="molecule type" value="Genomic_DNA"/>
</dbReference>
<evidence type="ECO:0000256" key="1">
    <source>
        <dbReference type="ARBA" id="ARBA00008966"/>
    </source>
</evidence>
<gene>
    <name evidence="4" type="ORF">BMR1_01G01870</name>
</gene>
<dbReference type="OrthoDB" id="365740at2759"/>
<keyword evidence="5" id="KW-1185">Reference proteome</keyword>
<reference evidence="4 5" key="1">
    <citation type="journal article" date="2012" name="Nucleic Acids Res.">
        <title>Sequencing of the smallest Apicomplexan genome from the human pathogen Babesia microti.</title>
        <authorList>
            <person name="Cornillot E."/>
            <person name="Hadj-Kaddour K."/>
            <person name="Dassouli A."/>
            <person name="Noel B."/>
            <person name="Ranwez V."/>
            <person name="Vacherie B."/>
            <person name="Augagneur Y."/>
            <person name="Bres V."/>
            <person name="Duclos A."/>
            <person name="Randazzo S."/>
            <person name="Carcy B."/>
            <person name="Debierre-Grockiego F."/>
            <person name="Delbecq S."/>
            <person name="Moubri-Menage K."/>
            <person name="Shams-Eldin H."/>
            <person name="Usmani-Brown S."/>
            <person name="Bringaud F."/>
            <person name="Wincker P."/>
            <person name="Vivares C.P."/>
            <person name="Schwarz R.T."/>
            <person name="Schetters T.P."/>
            <person name="Krause P.J."/>
            <person name="Gorenflot A."/>
            <person name="Berry V."/>
            <person name="Barbe V."/>
            <person name="Ben Mamoun C."/>
        </authorList>
    </citation>
    <scope>NUCLEOTIDE SEQUENCE [LARGE SCALE GENOMIC DNA]</scope>
    <source>
        <strain evidence="4 5">RI</strain>
    </source>
</reference>
<evidence type="ECO:0008006" key="6">
    <source>
        <dbReference type="Google" id="ProtNLM"/>
    </source>
</evidence>
<reference evidence="4 5" key="2">
    <citation type="journal article" date="2013" name="PLoS ONE">
        <title>Whole genome mapping and re-organization of the nuclear and mitochondrial genomes of Babesia microti isolates.</title>
        <authorList>
            <person name="Cornillot E."/>
            <person name="Dassouli A."/>
            <person name="Garg A."/>
            <person name="Pachikara N."/>
            <person name="Randazzo S."/>
            <person name="Depoix D."/>
            <person name="Carcy B."/>
            <person name="Delbecq S."/>
            <person name="Frutos R."/>
            <person name="Silva J.C."/>
            <person name="Sutton R."/>
            <person name="Krause P.J."/>
            <person name="Mamoun C.B."/>
        </authorList>
    </citation>
    <scope>NUCLEOTIDE SEQUENCE [LARGE SCALE GENOMIC DNA]</scope>
    <source>
        <strain evidence="4 5">RI</strain>
    </source>
</reference>
<name>A0A1N6LWS5_BABMR</name>
<evidence type="ECO:0000313" key="4">
    <source>
        <dbReference type="EMBL" id="SIO73328.1"/>
    </source>
</evidence>
<protein>
    <recommendedName>
        <fullName evidence="6">Apoptosis-antagonizing transcription factor C-terminal domain-containing protein</fullName>
    </recommendedName>
</protein>
<comment type="similarity">
    <text evidence="1">Belongs to the AATF family.</text>
</comment>
<dbReference type="VEuPathDB" id="PiroplasmaDB:BMR1_01G01870"/>
<dbReference type="InterPro" id="IPR012617">
    <property type="entry name" value="AATF_C"/>
</dbReference>
<dbReference type="InterPro" id="IPR039223">
    <property type="entry name" value="AATF/Bfr2"/>
</dbReference>
<dbReference type="InterPro" id="IPR025160">
    <property type="entry name" value="AATF"/>
</dbReference>
<feature type="domain" description="AATF leucine zipper-containing" evidence="3">
    <location>
        <begin position="6"/>
        <end position="77"/>
    </location>
</feature>
<dbReference type="Pfam" id="PF13339">
    <property type="entry name" value="AATF-Che1"/>
    <property type="match status" value="1"/>
</dbReference>
<evidence type="ECO:0000259" key="3">
    <source>
        <dbReference type="Pfam" id="PF13339"/>
    </source>
</evidence>
<dbReference type="PANTHER" id="PTHR15565:SF0">
    <property type="entry name" value="PROTEIN AATF"/>
    <property type="match status" value="1"/>
</dbReference>
<evidence type="ECO:0000259" key="2">
    <source>
        <dbReference type="Pfam" id="PF08164"/>
    </source>
</evidence>
<dbReference type="Proteomes" id="UP000002899">
    <property type="component" value="Chromosome I"/>
</dbReference>
<sequence>MYSPSSVNEQINAFGALIKSRVHLHKCLNLLSCLPNQEITQLLIDHDNDNDVKAKLVDTNEKLLQILAHFIAIHNSKGEKYRLREPKIANDIFLANYDRWPTIKRRFFQKCDEWNEKTEMKVNLEFKCLDQSPSIQVAYAMQNLDKSLKRCHPLQLPDKYIGKDVFDKLGVSDRLLSEIYTDQDYYIHLLKQLVNIKGGLCNEKQLKDGQKELYGRKREKNTARKSKERQIRYVLHEKLEHFMEPMPPKYKMDSKVINLLITSLFK</sequence>
<feature type="domain" description="Apoptosis-antagonizing transcription factor C-terminal" evidence="2">
    <location>
        <begin position="186"/>
        <end position="265"/>
    </location>
</feature>
<accession>A0A1N6LWS5</accession>
<dbReference type="KEGG" id="bmic:BMR1_01G01870"/>
<dbReference type="RefSeq" id="XP_021337430.1">
    <property type="nucleotide sequence ID" value="XM_021482824.1"/>
</dbReference>
<dbReference type="Pfam" id="PF08164">
    <property type="entry name" value="TRAUB"/>
    <property type="match status" value="1"/>
</dbReference>